<dbReference type="Proteomes" id="UP000176511">
    <property type="component" value="Unassembled WGS sequence"/>
</dbReference>
<dbReference type="AlphaFoldDB" id="A0A1F6DI57"/>
<dbReference type="STRING" id="1798491.A3C87_03010"/>
<evidence type="ECO:0000313" key="2">
    <source>
        <dbReference type="Proteomes" id="UP000176511"/>
    </source>
</evidence>
<dbReference type="EMBL" id="MFLE01000025">
    <property type="protein sequence ID" value="OGG61095.1"/>
    <property type="molecule type" value="Genomic_DNA"/>
</dbReference>
<reference evidence="1 2" key="1">
    <citation type="journal article" date="2016" name="Nat. Commun.">
        <title>Thousands of microbial genomes shed light on interconnected biogeochemical processes in an aquifer system.</title>
        <authorList>
            <person name="Anantharaman K."/>
            <person name="Brown C.T."/>
            <person name="Hug L.A."/>
            <person name="Sharon I."/>
            <person name="Castelle C.J."/>
            <person name="Probst A.J."/>
            <person name="Thomas B.C."/>
            <person name="Singh A."/>
            <person name="Wilkins M.J."/>
            <person name="Karaoz U."/>
            <person name="Brodie E.L."/>
            <person name="Williams K.H."/>
            <person name="Hubbard S.S."/>
            <person name="Banfield J.F."/>
        </authorList>
    </citation>
    <scope>NUCLEOTIDE SEQUENCE [LARGE SCALE GENOMIC DNA]</scope>
</reference>
<proteinExistence type="predicted"/>
<evidence type="ECO:0000313" key="1">
    <source>
        <dbReference type="EMBL" id="OGG61095.1"/>
    </source>
</evidence>
<comment type="caution">
    <text evidence="1">The sequence shown here is derived from an EMBL/GenBank/DDBJ whole genome shotgun (WGS) entry which is preliminary data.</text>
</comment>
<gene>
    <name evidence="1" type="ORF">A3C87_03010</name>
</gene>
<sequence length="114" mass="12721">MATALIPQYQAKRTQCKEAHMLVILDGEQFPEKVFRRLARRHNAERHGNPHTNQMYIAVPYHHDRAESALGMLANAGIKVERSHVSRESIAAVLERVKTLESAAPEPAVLTATA</sequence>
<accession>A0A1F6DI57</accession>
<protein>
    <submittedName>
        <fullName evidence="1">Uncharacterized protein</fullName>
    </submittedName>
</protein>
<organism evidence="1 2">
    <name type="scientific">Candidatus Kaiserbacteria bacterium RIFCSPHIGHO2_02_FULL_49_34</name>
    <dbReference type="NCBI Taxonomy" id="1798491"/>
    <lineage>
        <taxon>Bacteria</taxon>
        <taxon>Candidatus Kaiseribacteriota</taxon>
    </lineage>
</organism>
<name>A0A1F6DI57_9BACT</name>